<dbReference type="Proteomes" id="UP001304769">
    <property type="component" value="Unassembled WGS sequence"/>
</dbReference>
<dbReference type="Pfam" id="PF13193">
    <property type="entry name" value="AMP-binding_C"/>
    <property type="match status" value="1"/>
</dbReference>
<evidence type="ECO:0000256" key="2">
    <source>
        <dbReference type="ARBA" id="ARBA00022598"/>
    </source>
</evidence>
<dbReference type="InterPro" id="IPR045851">
    <property type="entry name" value="AMP-bd_C_sf"/>
</dbReference>
<gene>
    <name evidence="7" type="ORF">SPF06_04430</name>
</gene>
<evidence type="ECO:0000313" key="8">
    <source>
        <dbReference type="Proteomes" id="UP001304769"/>
    </source>
</evidence>
<evidence type="ECO:0000256" key="1">
    <source>
        <dbReference type="ARBA" id="ARBA00006432"/>
    </source>
</evidence>
<reference evidence="7 8" key="1">
    <citation type="submission" date="2023-12" db="EMBL/GenBank/DDBJ databases">
        <title>Sinomonas terricola sp. nov, isolated from litchi orchard soil in Guangdong, PR China.</title>
        <authorList>
            <person name="Jiaxin W."/>
            <person name="Yang Z."/>
            <person name="Honghui Z."/>
        </authorList>
    </citation>
    <scope>NUCLEOTIDE SEQUENCE [LARGE SCALE GENOMIC DNA]</scope>
    <source>
        <strain evidence="7 8">JGH33</strain>
    </source>
</reference>
<comment type="similarity">
    <text evidence="1">Belongs to the ATP-dependent AMP-binding enzyme family.</text>
</comment>
<dbReference type="PANTHER" id="PTHR43605">
    <property type="entry name" value="ACYL-COENZYME A SYNTHETASE"/>
    <property type="match status" value="1"/>
</dbReference>
<dbReference type="EMBL" id="JAYGGQ010000001">
    <property type="protein sequence ID" value="MEA5453963.1"/>
    <property type="molecule type" value="Genomic_DNA"/>
</dbReference>
<feature type="domain" description="AMP-dependent synthetase/ligase" evidence="5">
    <location>
        <begin position="58"/>
        <end position="434"/>
    </location>
</feature>
<keyword evidence="2" id="KW-0436">Ligase</keyword>
<keyword evidence="3" id="KW-0547">Nucleotide-binding</keyword>
<evidence type="ECO:0000259" key="6">
    <source>
        <dbReference type="Pfam" id="PF13193"/>
    </source>
</evidence>
<dbReference type="InterPro" id="IPR025110">
    <property type="entry name" value="AMP-bd_C"/>
</dbReference>
<evidence type="ECO:0000256" key="3">
    <source>
        <dbReference type="ARBA" id="ARBA00022741"/>
    </source>
</evidence>
<dbReference type="PANTHER" id="PTHR43605:SF10">
    <property type="entry name" value="ACYL-COA SYNTHETASE MEDIUM CHAIN FAMILY MEMBER 3"/>
    <property type="match status" value="1"/>
</dbReference>
<name>A0ABU5T2S8_9MICC</name>
<dbReference type="PROSITE" id="PS00455">
    <property type="entry name" value="AMP_BINDING"/>
    <property type="match status" value="1"/>
</dbReference>
<evidence type="ECO:0000313" key="7">
    <source>
        <dbReference type="EMBL" id="MEA5453963.1"/>
    </source>
</evidence>
<dbReference type="Pfam" id="PF00501">
    <property type="entry name" value="AMP-binding"/>
    <property type="match status" value="1"/>
</dbReference>
<evidence type="ECO:0000259" key="5">
    <source>
        <dbReference type="Pfam" id="PF00501"/>
    </source>
</evidence>
<evidence type="ECO:0000256" key="4">
    <source>
        <dbReference type="ARBA" id="ARBA00022840"/>
    </source>
</evidence>
<dbReference type="InterPro" id="IPR020845">
    <property type="entry name" value="AMP-binding_CS"/>
</dbReference>
<comment type="caution">
    <text evidence="7">The sequence shown here is derived from an EMBL/GenBank/DDBJ whole genome shotgun (WGS) entry which is preliminary data.</text>
</comment>
<keyword evidence="4" id="KW-0067">ATP-binding</keyword>
<sequence length="599" mass="64880">MTVTDDFRQARDSLLALSENYDEARRAFAWPRFDEFNFATDWFDALAADPERGQQAALIIVEQDGTSTRRTFAELAEASRRAATWLRDQGVGRGDHLIIMLGNQVELWELLLASIRLGAVMIPTTTLMGPRDLQDRVDRGAARWAAVGAAHLAKFDDVEGAYTLIAVGPAGAAADGAEGAADGAGAADDGGRQGGVVRSGRAVLDYAEAAQASPDFAPEAPTRADETLLLYFTSGTTSKPKLVEHTHTSYPVGHLSTAYWIGLEPGDVHLNVASPGWAKHAWSNVFAPWIAEATVFIYNYERFDAAALMDQMGRQHVTSFCAPPTVWRMLIQSDLTRLTTPPSKVVSAGEPLNAEVIDQVKKAWGVTIRDGFGQTETTVQVANTPGQPVTAGAMGRPLPGYDVVLVDPATGEETDDGELCLRLNPRPVGLMAGYHGDPERTAEAFRGGYYHTGDMARRDADGVITYVGRDDDVFKSSDYRLSPFELESVLIEHPAVAEAAVVPSPDPVRLAVPKAFVVLARGYEAGPALAEEILRFAREHLAPFKRIRRLEFSELPKTISGKIRRVELRHGEEARHAGAGASQTAGIEYSEADFPGLKD</sequence>
<feature type="domain" description="AMP-binding enzyme C-terminal" evidence="6">
    <location>
        <begin position="485"/>
        <end position="562"/>
    </location>
</feature>
<accession>A0ABU5T2S8</accession>
<dbReference type="Gene3D" id="3.40.50.12780">
    <property type="entry name" value="N-terminal domain of ligase-like"/>
    <property type="match status" value="1"/>
</dbReference>
<dbReference type="RefSeq" id="WP_323277709.1">
    <property type="nucleotide sequence ID" value="NZ_JAYGGQ010000001.1"/>
</dbReference>
<dbReference type="InterPro" id="IPR000873">
    <property type="entry name" value="AMP-dep_synth/lig_dom"/>
</dbReference>
<organism evidence="7 8">
    <name type="scientific">Sinomonas terricola</name>
    <dbReference type="NCBI Taxonomy" id="3110330"/>
    <lineage>
        <taxon>Bacteria</taxon>
        <taxon>Bacillati</taxon>
        <taxon>Actinomycetota</taxon>
        <taxon>Actinomycetes</taxon>
        <taxon>Micrococcales</taxon>
        <taxon>Micrococcaceae</taxon>
        <taxon>Sinomonas</taxon>
    </lineage>
</organism>
<keyword evidence="8" id="KW-1185">Reference proteome</keyword>
<dbReference type="Gene3D" id="3.30.300.30">
    <property type="match status" value="1"/>
</dbReference>
<dbReference type="InterPro" id="IPR051087">
    <property type="entry name" value="Mitochondrial_ACSM"/>
</dbReference>
<dbReference type="SUPFAM" id="SSF56801">
    <property type="entry name" value="Acetyl-CoA synthetase-like"/>
    <property type="match status" value="1"/>
</dbReference>
<protein>
    <submittedName>
        <fullName evidence="7">AMP-binding protein</fullName>
    </submittedName>
</protein>
<proteinExistence type="inferred from homology"/>
<dbReference type="InterPro" id="IPR042099">
    <property type="entry name" value="ANL_N_sf"/>
</dbReference>